<evidence type="ECO:0000313" key="2">
    <source>
        <dbReference type="Proteomes" id="UP000762676"/>
    </source>
</evidence>
<dbReference type="EMBL" id="BMAT01013244">
    <property type="protein sequence ID" value="GFS08251.1"/>
    <property type="molecule type" value="Genomic_DNA"/>
</dbReference>
<sequence length="113" mass="11840">MNFYNAMKLKALPANLCKLSAGSCLTQPPIPLSSFPLARASPSLPSPSPACLRLGACPAFSSLCYICSPALLSPPPPTHTHIMSCAASITGPTLVQPQSSSARHWPYPAPTYC</sequence>
<name>A0AAV4IDR0_9GAST</name>
<comment type="caution">
    <text evidence="1">The sequence shown here is derived from an EMBL/GenBank/DDBJ whole genome shotgun (WGS) entry which is preliminary data.</text>
</comment>
<proteinExistence type="predicted"/>
<reference evidence="1 2" key="1">
    <citation type="journal article" date="2021" name="Elife">
        <title>Chloroplast acquisition without the gene transfer in kleptoplastic sea slugs, Plakobranchus ocellatus.</title>
        <authorList>
            <person name="Maeda T."/>
            <person name="Takahashi S."/>
            <person name="Yoshida T."/>
            <person name="Shimamura S."/>
            <person name="Takaki Y."/>
            <person name="Nagai Y."/>
            <person name="Toyoda A."/>
            <person name="Suzuki Y."/>
            <person name="Arimoto A."/>
            <person name="Ishii H."/>
            <person name="Satoh N."/>
            <person name="Nishiyama T."/>
            <person name="Hasebe M."/>
            <person name="Maruyama T."/>
            <person name="Minagawa J."/>
            <person name="Obokata J."/>
            <person name="Shigenobu S."/>
        </authorList>
    </citation>
    <scope>NUCLEOTIDE SEQUENCE [LARGE SCALE GENOMIC DNA]</scope>
</reference>
<gene>
    <name evidence="1" type="ORF">ElyMa_006590000</name>
</gene>
<organism evidence="1 2">
    <name type="scientific">Elysia marginata</name>
    <dbReference type="NCBI Taxonomy" id="1093978"/>
    <lineage>
        <taxon>Eukaryota</taxon>
        <taxon>Metazoa</taxon>
        <taxon>Spiralia</taxon>
        <taxon>Lophotrochozoa</taxon>
        <taxon>Mollusca</taxon>
        <taxon>Gastropoda</taxon>
        <taxon>Heterobranchia</taxon>
        <taxon>Euthyneura</taxon>
        <taxon>Panpulmonata</taxon>
        <taxon>Sacoglossa</taxon>
        <taxon>Placobranchoidea</taxon>
        <taxon>Plakobranchidae</taxon>
        <taxon>Elysia</taxon>
    </lineage>
</organism>
<dbReference type="Proteomes" id="UP000762676">
    <property type="component" value="Unassembled WGS sequence"/>
</dbReference>
<keyword evidence="2" id="KW-1185">Reference proteome</keyword>
<accession>A0AAV4IDR0</accession>
<evidence type="ECO:0000313" key="1">
    <source>
        <dbReference type="EMBL" id="GFS08251.1"/>
    </source>
</evidence>
<dbReference type="AlphaFoldDB" id="A0AAV4IDR0"/>
<protein>
    <submittedName>
        <fullName evidence="1">Uncharacterized protein</fullName>
    </submittedName>
</protein>